<dbReference type="InterPro" id="IPR049636">
    <property type="entry name" value="HNF4-like_DBD"/>
</dbReference>
<dbReference type="InterPro" id="IPR013088">
    <property type="entry name" value="Znf_NHR/GATA"/>
</dbReference>
<evidence type="ECO:0000256" key="6">
    <source>
        <dbReference type="ARBA" id="ARBA00023015"/>
    </source>
</evidence>
<dbReference type="FunCoup" id="A0A1V9Y2P3">
    <property type="interactions" value="487"/>
</dbReference>
<dbReference type="Gene3D" id="3.30.50.10">
    <property type="entry name" value="Erythroid Transcription Factor GATA-1, subunit A"/>
    <property type="match status" value="1"/>
</dbReference>
<feature type="region of interest" description="Disordered" evidence="12">
    <location>
        <begin position="197"/>
        <end position="306"/>
    </location>
</feature>
<dbReference type="PROSITE" id="PS00031">
    <property type="entry name" value="NUCLEAR_REC_DBD_1"/>
    <property type="match status" value="1"/>
</dbReference>
<dbReference type="FunFam" id="3.30.50.10:FF:000012">
    <property type="entry name" value="Hepatocyte nuclear factor 4, alpha"/>
    <property type="match status" value="1"/>
</dbReference>
<dbReference type="InterPro" id="IPR001628">
    <property type="entry name" value="Znf_hrmn_rcpt"/>
</dbReference>
<dbReference type="SUPFAM" id="SSF57716">
    <property type="entry name" value="Glucocorticoid receptor-like (DNA-binding domain)"/>
    <property type="match status" value="1"/>
</dbReference>
<dbReference type="AlphaFoldDB" id="A0A1V9Y2P3"/>
<comment type="similarity">
    <text evidence="2">Belongs to the nuclear hormone receptor family. NR2 subfamily.</text>
</comment>
<sequence>MPLFDTDFRQDSNCDHSLSNVSHPCSLTIRPSAIRPSAALPKKRSHLGNKTEFRGSPHTSVCIGPTTTTTGSVTQIQQLLPTVKNGQKWCLADLKNDPRWSDFNRLNNSISTGNGPGGGPLTSPTLAASRDPRFGPPELFGYDPLCNGTYQLQPRQVACVEQAEATANNNGAGVGREIEGYQKYPNVRGAVQQPFAVRGHFRPEDDRERLRDLGASPPQMGPQAIHGSRPGGVDDTSGGHTSSEGDSSPEHWDHRRPSGISNPSIKDETEISAATYSAPSSGSNAVSSSGSPAPAQVATGVPTGPQTAHGGQPYCAICGDRATGKHYGASSCDGCKGFFRRSVRKNHVYSCRFHRTCVVDKDKRNQCRYCRLKKCFRAGMRKEAVQNERDRISCRRPSYEDTQALSAQGLLTLQSLVQADNLSRNSCAGGYGEAEQHNMQTKKVAKLEDICESMKQQLLVLVDWAKSLPSFLELHLDDQVALLRAHAGEHLVLGVARRSLAVKDVLLLGNDFLMPRNALQDAELSVIGERIMDELIHPMREIRVDDTEFACLKAVVFFDPHARGLSEPNKIKALRYQVQTAIEDYTNDRQYESRGRLVQMLLLLPTLQSVTWQMIEMMAKSVGKTRVDSLLQEMLLGGMVGPSTYHYQQNDGDEVS</sequence>
<dbReference type="CDD" id="cd06960">
    <property type="entry name" value="NR_DBD_HNF4A"/>
    <property type="match status" value="1"/>
</dbReference>
<keyword evidence="5 11" id="KW-0862">Zinc</keyword>
<dbReference type="SMART" id="SM00399">
    <property type="entry name" value="ZnF_C4"/>
    <property type="match status" value="1"/>
</dbReference>
<reference evidence="15 16" key="1">
    <citation type="journal article" date="2017" name="Gigascience">
        <title>Draft genome of the honey bee ectoparasitic mite, Tropilaelaps mercedesae, is shaped by the parasitic life history.</title>
        <authorList>
            <person name="Dong X."/>
            <person name="Armstrong S.D."/>
            <person name="Xia D."/>
            <person name="Makepeace B.L."/>
            <person name="Darby A.C."/>
            <person name="Kadowaki T."/>
        </authorList>
    </citation>
    <scope>NUCLEOTIDE SEQUENCE [LARGE SCALE GENOMIC DNA]</scope>
    <source>
        <strain evidence="15">Wuxi-XJTLU</strain>
    </source>
</reference>
<dbReference type="Proteomes" id="UP000192247">
    <property type="component" value="Unassembled WGS sequence"/>
</dbReference>
<evidence type="ECO:0000256" key="1">
    <source>
        <dbReference type="ARBA" id="ARBA00004123"/>
    </source>
</evidence>
<dbReference type="InterPro" id="IPR050274">
    <property type="entry name" value="Nuclear_hormone_rcpt_NR2"/>
</dbReference>
<dbReference type="GO" id="GO:0008270">
    <property type="term" value="F:zinc ion binding"/>
    <property type="evidence" value="ECO:0007669"/>
    <property type="project" value="UniProtKB-KW"/>
</dbReference>
<dbReference type="InterPro" id="IPR000536">
    <property type="entry name" value="Nucl_hrmn_rcpt_lig-bd"/>
</dbReference>
<dbReference type="InterPro" id="IPR001723">
    <property type="entry name" value="Nuclear_hrmn_rcpt"/>
</dbReference>
<dbReference type="Pfam" id="PF00104">
    <property type="entry name" value="Hormone_recep"/>
    <property type="match status" value="1"/>
</dbReference>
<dbReference type="InterPro" id="IPR035500">
    <property type="entry name" value="NHR-like_dom_sf"/>
</dbReference>
<dbReference type="FunFam" id="1.10.565.10:FF:000026">
    <property type="entry name" value="Hepatocyte nuclear factor 4"/>
    <property type="match status" value="1"/>
</dbReference>
<dbReference type="GO" id="GO:0003707">
    <property type="term" value="F:nuclear steroid receptor activity"/>
    <property type="evidence" value="ECO:0007669"/>
    <property type="project" value="InterPro"/>
</dbReference>
<feature type="domain" description="NR LBD" evidence="14">
    <location>
        <begin position="397"/>
        <end position="640"/>
    </location>
</feature>
<keyword evidence="6 11" id="KW-0805">Transcription regulation</keyword>
<evidence type="ECO:0000256" key="4">
    <source>
        <dbReference type="ARBA" id="ARBA00022771"/>
    </source>
</evidence>
<comment type="subcellular location">
    <subcellularLocation>
        <location evidence="1 11">Nucleus</location>
    </subcellularLocation>
</comment>
<keyword evidence="10 11" id="KW-0539">Nucleus</keyword>
<feature type="region of interest" description="Disordered" evidence="12">
    <location>
        <begin position="38"/>
        <end position="61"/>
    </location>
</feature>
<dbReference type="InterPro" id="IPR049635">
    <property type="entry name" value="HNF4_LBD"/>
</dbReference>
<keyword evidence="8 11" id="KW-0804">Transcription</keyword>
<evidence type="ECO:0000256" key="11">
    <source>
        <dbReference type="RuleBase" id="RU004334"/>
    </source>
</evidence>
<evidence type="ECO:0000256" key="10">
    <source>
        <dbReference type="ARBA" id="ARBA00023242"/>
    </source>
</evidence>
<dbReference type="CDD" id="cd06931">
    <property type="entry name" value="NR_LBD_HNF4_like"/>
    <property type="match status" value="1"/>
</dbReference>
<evidence type="ECO:0000256" key="2">
    <source>
        <dbReference type="ARBA" id="ARBA00006421"/>
    </source>
</evidence>
<keyword evidence="9 11" id="KW-0675">Receptor</keyword>
<evidence type="ECO:0000256" key="8">
    <source>
        <dbReference type="ARBA" id="ARBA00023163"/>
    </source>
</evidence>
<accession>A0A1V9Y2P3</accession>
<evidence type="ECO:0000256" key="12">
    <source>
        <dbReference type="SAM" id="MobiDB-lite"/>
    </source>
</evidence>
<evidence type="ECO:0000313" key="16">
    <source>
        <dbReference type="Proteomes" id="UP000192247"/>
    </source>
</evidence>
<dbReference type="OrthoDB" id="8183030at2759"/>
<comment type="caution">
    <text evidence="15">The sequence shown here is derived from an EMBL/GenBank/DDBJ whole genome shotgun (WGS) entry which is preliminary data.</text>
</comment>
<evidence type="ECO:0000259" key="14">
    <source>
        <dbReference type="PROSITE" id="PS51843"/>
    </source>
</evidence>
<keyword evidence="3 11" id="KW-0479">Metal-binding</keyword>
<proteinExistence type="inferred from homology"/>
<feature type="domain" description="Nuclear receptor" evidence="13">
    <location>
        <begin position="312"/>
        <end position="387"/>
    </location>
</feature>
<dbReference type="GO" id="GO:0005634">
    <property type="term" value="C:nucleus"/>
    <property type="evidence" value="ECO:0007669"/>
    <property type="project" value="UniProtKB-SubCell"/>
</dbReference>
<dbReference type="PANTHER" id="PTHR24083">
    <property type="entry name" value="NUCLEAR HORMONE RECEPTOR"/>
    <property type="match status" value="1"/>
</dbReference>
<dbReference type="PRINTS" id="PR00545">
    <property type="entry name" value="RETINOIDXR"/>
</dbReference>
<dbReference type="SUPFAM" id="SSF48508">
    <property type="entry name" value="Nuclear receptor ligand-binding domain"/>
    <property type="match status" value="1"/>
</dbReference>
<gene>
    <name evidence="15" type="ORF">BIW11_02460</name>
</gene>
<evidence type="ECO:0000256" key="7">
    <source>
        <dbReference type="ARBA" id="ARBA00023125"/>
    </source>
</evidence>
<keyword evidence="4 11" id="KW-0863">Zinc-finger</keyword>
<dbReference type="InParanoid" id="A0A1V9Y2P3"/>
<dbReference type="PRINTS" id="PR00398">
    <property type="entry name" value="STRDHORMONER"/>
</dbReference>
<organism evidence="15 16">
    <name type="scientific">Tropilaelaps mercedesae</name>
    <dbReference type="NCBI Taxonomy" id="418985"/>
    <lineage>
        <taxon>Eukaryota</taxon>
        <taxon>Metazoa</taxon>
        <taxon>Ecdysozoa</taxon>
        <taxon>Arthropoda</taxon>
        <taxon>Chelicerata</taxon>
        <taxon>Arachnida</taxon>
        <taxon>Acari</taxon>
        <taxon>Parasitiformes</taxon>
        <taxon>Mesostigmata</taxon>
        <taxon>Gamasina</taxon>
        <taxon>Dermanyssoidea</taxon>
        <taxon>Laelapidae</taxon>
        <taxon>Tropilaelaps</taxon>
    </lineage>
</organism>
<dbReference type="PROSITE" id="PS51030">
    <property type="entry name" value="NUCLEAR_REC_DBD_2"/>
    <property type="match status" value="1"/>
</dbReference>
<dbReference type="Pfam" id="PF00105">
    <property type="entry name" value="zf-C4"/>
    <property type="match status" value="1"/>
</dbReference>
<dbReference type="STRING" id="418985.A0A1V9Y2P3"/>
<dbReference type="SMART" id="SM00430">
    <property type="entry name" value="HOLI"/>
    <property type="match status" value="1"/>
</dbReference>
<dbReference type="Gene3D" id="1.10.565.10">
    <property type="entry name" value="Retinoid X Receptor"/>
    <property type="match status" value="1"/>
</dbReference>
<dbReference type="InterPro" id="IPR000003">
    <property type="entry name" value="Retinoid-X_rcpt/HNF4"/>
</dbReference>
<dbReference type="EMBL" id="MNPL01000435">
    <property type="protein sequence ID" value="OQR80014.1"/>
    <property type="molecule type" value="Genomic_DNA"/>
</dbReference>
<keyword evidence="16" id="KW-1185">Reference proteome</keyword>
<feature type="compositionally biased region" description="Basic and acidic residues" evidence="12">
    <location>
        <begin position="201"/>
        <end position="212"/>
    </location>
</feature>
<dbReference type="PROSITE" id="PS51843">
    <property type="entry name" value="NR_LBD"/>
    <property type="match status" value="1"/>
</dbReference>
<protein>
    <submittedName>
        <fullName evidence="15">Transcription factor HNF-4-like</fullName>
    </submittedName>
</protein>
<feature type="compositionally biased region" description="Low complexity" evidence="12">
    <location>
        <begin position="277"/>
        <end position="298"/>
    </location>
</feature>
<evidence type="ECO:0000256" key="5">
    <source>
        <dbReference type="ARBA" id="ARBA00022833"/>
    </source>
</evidence>
<dbReference type="GO" id="GO:0000978">
    <property type="term" value="F:RNA polymerase II cis-regulatory region sequence-specific DNA binding"/>
    <property type="evidence" value="ECO:0007669"/>
    <property type="project" value="InterPro"/>
</dbReference>
<evidence type="ECO:0000256" key="3">
    <source>
        <dbReference type="ARBA" id="ARBA00022723"/>
    </source>
</evidence>
<dbReference type="PRINTS" id="PR00047">
    <property type="entry name" value="STROIDFINGER"/>
</dbReference>
<evidence type="ECO:0000256" key="9">
    <source>
        <dbReference type="ARBA" id="ARBA00023170"/>
    </source>
</evidence>
<name>A0A1V9Y2P3_9ACAR</name>
<evidence type="ECO:0000259" key="13">
    <source>
        <dbReference type="PROSITE" id="PS51030"/>
    </source>
</evidence>
<keyword evidence="7 11" id="KW-0238">DNA-binding</keyword>
<evidence type="ECO:0000313" key="15">
    <source>
        <dbReference type="EMBL" id="OQR80014.1"/>
    </source>
</evidence>